<evidence type="ECO:0000256" key="1">
    <source>
        <dbReference type="ARBA" id="ARBA00005429"/>
    </source>
</evidence>
<comment type="caution">
    <text evidence="6">The sequence shown here is derived from an EMBL/GenBank/DDBJ whole genome shotgun (WGS) entry which is preliminary data.</text>
</comment>
<comment type="similarity">
    <text evidence="1">Belongs to the TRAFAC class dynamin-like GTPase superfamily. IRG family.</text>
</comment>
<reference evidence="6 7" key="1">
    <citation type="submission" date="2018-10" db="EMBL/GenBank/DDBJ databases">
        <authorList>
            <person name="Ekblom R."/>
            <person name="Jareborg N."/>
        </authorList>
    </citation>
    <scope>NUCLEOTIDE SEQUENCE [LARGE SCALE GENOMIC DNA]</scope>
    <source>
        <tissue evidence="6">Muscle</tissue>
    </source>
</reference>
<evidence type="ECO:0000313" key="6">
    <source>
        <dbReference type="EMBL" id="VCX04898.1"/>
    </source>
</evidence>
<keyword evidence="2" id="KW-0547">Nucleotide-binding</keyword>
<evidence type="ECO:0000256" key="4">
    <source>
        <dbReference type="ARBA" id="ARBA00023134"/>
    </source>
</evidence>
<dbReference type="CDD" id="cd04104">
    <property type="entry name" value="p47_IIGP_like"/>
    <property type="match status" value="1"/>
</dbReference>
<accession>A0A9X9LZI5</accession>
<name>A0A9X9LZI5_GULGU</name>
<evidence type="ECO:0000256" key="3">
    <source>
        <dbReference type="ARBA" id="ARBA00022801"/>
    </source>
</evidence>
<dbReference type="InterPro" id="IPR030385">
    <property type="entry name" value="G_IRG_dom"/>
</dbReference>
<dbReference type="InterPro" id="IPR007743">
    <property type="entry name" value="Immunity-related_GTPase-like"/>
</dbReference>
<gene>
    <name evidence="6" type="ORF">BN2614_LOCUS3</name>
</gene>
<dbReference type="GO" id="GO:0003924">
    <property type="term" value="F:GTPase activity"/>
    <property type="evidence" value="ECO:0007669"/>
    <property type="project" value="TreeGrafter"/>
</dbReference>
<evidence type="ECO:0000259" key="5">
    <source>
        <dbReference type="PROSITE" id="PS51716"/>
    </source>
</evidence>
<protein>
    <recommendedName>
        <fullName evidence="5">IRG-type G domain-containing protein</fullName>
    </recommendedName>
</protein>
<feature type="domain" description="IRG-type G" evidence="5">
    <location>
        <begin position="69"/>
        <end position="251"/>
    </location>
</feature>
<dbReference type="PROSITE" id="PS51716">
    <property type="entry name" value="G_IRG"/>
    <property type="match status" value="1"/>
</dbReference>
<dbReference type="GO" id="GO:0045087">
    <property type="term" value="P:innate immune response"/>
    <property type="evidence" value="ECO:0007669"/>
    <property type="project" value="TreeGrafter"/>
</dbReference>
<dbReference type="InterPro" id="IPR027417">
    <property type="entry name" value="P-loop_NTPase"/>
</dbReference>
<dbReference type="GO" id="GO:0005525">
    <property type="term" value="F:GTP binding"/>
    <property type="evidence" value="ECO:0007669"/>
    <property type="project" value="UniProtKB-KW"/>
</dbReference>
<dbReference type="FunFam" id="3.40.50.300:FF:000541">
    <property type="entry name" value="Immunity related GTPase M"/>
    <property type="match status" value="1"/>
</dbReference>
<dbReference type="SUPFAM" id="SSF52540">
    <property type="entry name" value="P-loop containing nucleoside triphosphate hydrolases"/>
    <property type="match status" value="1"/>
</dbReference>
<dbReference type="PANTHER" id="PTHR32341:SF15">
    <property type="entry name" value="INTERFERON-GAMMA-INDUCIBLE GTPASE 10-RELATED"/>
    <property type="match status" value="1"/>
</dbReference>
<evidence type="ECO:0000313" key="7">
    <source>
        <dbReference type="Proteomes" id="UP000269945"/>
    </source>
</evidence>
<evidence type="ECO:0000256" key="2">
    <source>
        <dbReference type="ARBA" id="ARBA00022741"/>
    </source>
</evidence>
<dbReference type="AlphaFoldDB" id="A0A9X9LZI5"/>
<dbReference type="EMBL" id="CYRY02030759">
    <property type="protein sequence ID" value="VCX04898.1"/>
    <property type="molecule type" value="Genomic_DNA"/>
</dbReference>
<keyword evidence="4" id="KW-0342">GTP-binding</keyword>
<dbReference type="GO" id="GO:0035458">
    <property type="term" value="P:cellular response to interferon-beta"/>
    <property type="evidence" value="ECO:0007669"/>
    <property type="project" value="TreeGrafter"/>
</dbReference>
<dbReference type="GO" id="GO:0005789">
    <property type="term" value="C:endoplasmic reticulum membrane"/>
    <property type="evidence" value="ECO:0007669"/>
    <property type="project" value="TreeGrafter"/>
</dbReference>
<dbReference type="Pfam" id="PF05049">
    <property type="entry name" value="IIGP"/>
    <property type="match status" value="1"/>
</dbReference>
<dbReference type="GO" id="GO:0000045">
    <property type="term" value="P:autophagosome assembly"/>
    <property type="evidence" value="ECO:0007669"/>
    <property type="project" value="TreeGrafter"/>
</dbReference>
<keyword evidence="3" id="KW-0378">Hydrolase</keyword>
<dbReference type="Gene3D" id="3.40.50.300">
    <property type="entry name" value="P-loop containing nucleotide triphosphate hydrolases"/>
    <property type="match status" value="1"/>
</dbReference>
<organism evidence="6 7">
    <name type="scientific">Gulo gulo</name>
    <name type="common">Wolverine</name>
    <name type="synonym">Gluton</name>
    <dbReference type="NCBI Taxonomy" id="48420"/>
    <lineage>
        <taxon>Eukaryota</taxon>
        <taxon>Metazoa</taxon>
        <taxon>Chordata</taxon>
        <taxon>Craniata</taxon>
        <taxon>Vertebrata</taxon>
        <taxon>Euteleostomi</taxon>
        <taxon>Mammalia</taxon>
        <taxon>Eutheria</taxon>
        <taxon>Laurasiatheria</taxon>
        <taxon>Carnivora</taxon>
        <taxon>Caniformia</taxon>
        <taxon>Musteloidea</taxon>
        <taxon>Mustelidae</taxon>
        <taxon>Guloninae</taxon>
        <taxon>Gulo</taxon>
    </lineage>
</organism>
<dbReference type="PANTHER" id="PTHR32341">
    <property type="entry name" value="INTERFERON-INDUCIBLE GTPASE"/>
    <property type="match status" value="1"/>
</dbReference>
<sequence length="441" mass="49958">MGQVFSSTRSHRKDGDLSSNFENFFKEFKMERKILSEETITSIQSYLVNGDLQRAVSVISGALRDMEDVPVNIAVTGESGTGKSSFINALRRVDHEDVGAAPTGVVETTFMRTPYKHPKFPNVTLWDLPGVGTTTFPPQTYLKKMKFGEYDFFIIISATRFKDNDVFLATEIRKMKKNFCFVRSKVDSDLNNLEIGKSSTFNKQEILQQIRDDCVTHLQDANVGDPQIFLVSSFESSGYDLQNLETAMLRGLPTHKRHIFMQYLPNVTEADIDWKRDVLRQKIWLEAMKAGPSTLVPFLIFSSDKDVKKLEETLTLYRSYFGLDDASLETIAKDLHVSVEKVKANLLFPHLLSVEKVDESLKEKLFIYVEEFCSANGGPIASGIYFRTNFYMQNYFLETVVSDAKVLLKKEEIFKDSVGSGKTYLHQDVGNDDGKSETASS</sequence>
<keyword evidence="7" id="KW-1185">Reference proteome</keyword>
<dbReference type="InterPro" id="IPR051515">
    <property type="entry name" value="IRG"/>
</dbReference>
<dbReference type="Proteomes" id="UP000269945">
    <property type="component" value="Unassembled WGS sequence"/>
</dbReference>
<proteinExistence type="inferred from homology"/>